<proteinExistence type="predicted"/>
<evidence type="ECO:0000313" key="1">
    <source>
        <dbReference type="EMBL" id="CAG8731919.1"/>
    </source>
</evidence>
<dbReference type="Proteomes" id="UP000789525">
    <property type="component" value="Unassembled WGS sequence"/>
</dbReference>
<sequence>MSQYHDKRMALHRDQECAYANARMAAIANALQGKYGLIRTHDALALIFILTADCLLSPGAKRLTAFDIHISAIVYAATSYPGQFSIEHSYRNFIAYDLVALFSSPSTFPVGSSPNIIAPPAHWINAIKTLEKQAAEPGRGGYEALISIFADDTAINALVRTSISMSPSSNASVNPAVYQACSPRTSSFALMHNPMDRHVYLCSKKPVERLPIVSREEQRAALGQRANGASWTKSSSFFVFVAGSPLCNDLNNDLLTKSTSANSQHPQAISARSNPPLQRL</sequence>
<name>A0ACA9Q342_9GLOM</name>
<comment type="caution">
    <text evidence="1">The sequence shown here is derived from an EMBL/GenBank/DDBJ whole genome shotgun (WGS) entry which is preliminary data.</text>
</comment>
<feature type="non-terminal residue" evidence="1">
    <location>
        <position position="280"/>
    </location>
</feature>
<protein>
    <submittedName>
        <fullName evidence="1">4976_t:CDS:1</fullName>
    </submittedName>
</protein>
<dbReference type="EMBL" id="CAJVPT010043280">
    <property type="protein sequence ID" value="CAG8731919.1"/>
    <property type="molecule type" value="Genomic_DNA"/>
</dbReference>
<keyword evidence="2" id="KW-1185">Reference proteome</keyword>
<organism evidence="1 2">
    <name type="scientific">Acaulospora colombiana</name>
    <dbReference type="NCBI Taxonomy" id="27376"/>
    <lineage>
        <taxon>Eukaryota</taxon>
        <taxon>Fungi</taxon>
        <taxon>Fungi incertae sedis</taxon>
        <taxon>Mucoromycota</taxon>
        <taxon>Glomeromycotina</taxon>
        <taxon>Glomeromycetes</taxon>
        <taxon>Diversisporales</taxon>
        <taxon>Acaulosporaceae</taxon>
        <taxon>Acaulospora</taxon>
    </lineage>
</organism>
<reference evidence="1" key="1">
    <citation type="submission" date="2021-06" db="EMBL/GenBank/DDBJ databases">
        <authorList>
            <person name="Kallberg Y."/>
            <person name="Tangrot J."/>
            <person name="Rosling A."/>
        </authorList>
    </citation>
    <scope>NUCLEOTIDE SEQUENCE</scope>
    <source>
        <strain evidence="1">CL356</strain>
    </source>
</reference>
<evidence type="ECO:0000313" key="2">
    <source>
        <dbReference type="Proteomes" id="UP000789525"/>
    </source>
</evidence>
<gene>
    <name evidence="1" type="ORF">ACOLOM_LOCUS11692</name>
</gene>
<accession>A0ACA9Q342</accession>